<dbReference type="EMBL" id="JH658856">
    <property type="protein sequence ID" value="EXL75977.1"/>
    <property type="molecule type" value="Genomic_DNA"/>
</dbReference>
<sequence>MPSLMRWATQPVPTNECECEQGCQGFMLMFIVRGVPRLDLVSHAWRLVSLFAHETSKWRSFHKLDVPSICQDIPELR</sequence>
<dbReference type="Proteomes" id="UP000030676">
    <property type="component" value="Unassembled WGS sequence"/>
</dbReference>
<protein>
    <submittedName>
        <fullName evidence="1">Uncharacterized protein</fullName>
    </submittedName>
</protein>
<proteinExistence type="predicted"/>
<reference evidence="1" key="2">
    <citation type="submission" date="2012-05" db="EMBL/GenBank/DDBJ databases">
        <title>The Genome Annotation of Fusarium oxysporum PHW808.</title>
        <authorList>
            <consortium name="The Broad Institute Genomics Platform"/>
            <person name="Ma L.-J."/>
            <person name="Corby-Kistler H."/>
            <person name="Broz K."/>
            <person name="Gale L.R."/>
            <person name="Jonkers W."/>
            <person name="O'Donnell K."/>
            <person name="Ploetz R."/>
            <person name="Steinberg C."/>
            <person name="Schwartz D.C."/>
            <person name="VanEtten H."/>
            <person name="Zhou S."/>
            <person name="Young S.K."/>
            <person name="Zeng Q."/>
            <person name="Gargeya S."/>
            <person name="Fitzgerald M."/>
            <person name="Abouelleil A."/>
            <person name="Alvarado L."/>
            <person name="Chapman S.B."/>
            <person name="Gainer-Dewar J."/>
            <person name="Goldberg J."/>
            <person name="Griggs A."/>
            <person name="Gujja S."/>
            <person name="Hansen M."/>
            <person name="Howarth C."/>
            <person name="Imamovic A."/>
            <person name="Ireland A."/>
            <person name="Larimer J."/>
            <person name="McCowan C."/>
            <person name="Murphy C."/>
            <person name="Pearson M."/>
            <person name="Poon T.W."/>
            <person name="Priest M."/>
            <person name="Roberts A."/>
            <person name="Saif S."/>
            <person name="Shea T."/>
            <person name="Sykes S."/>
            <person name="Wortman J."/>
            <person name="Nusbaum C."/>
            <person name="Birren B."/>
        </authorList>
    </citation>
    <scope>NUCLEOTIDE SEQUENCE</scope>
    <source>
        <strain evidence="1">54008</strain>
    </source>
</reference>
<evidence type="ECO:0000313" key="1">
    <source>
        <dbReference type="EMBL" id="EXL75977.1"/>
    </source>
</evidence>
<reference evidence="1" key="1">
    <citation type="submission" date="2011-11" db="EMBL/GenBank/DDBJ databases">
        <title>The Genome Sequence of Fusarium oxysporum PHW808.</title>
        <authorList>
            <consortium name="The Broad Institute Genome Sequencing Platform"/>
            <person name="Ma L.-J."/>
            <person name="Gale L.R."/>
            <person name="Schwartz D.C."/>
            <person name="Zhou S."/>
            <person name="Corby-Kistler H."/>
            <person name="Young S.K."/>
            <person name="Zeng Q."/>
            <person name="Gargeya S."/>
            <person name="Fitzgerald M."/>
            <person name="Haas B."/>
            <person name="Abouelleil A."/>
            <person name="Alvarado L."/>
            <person name="Arachchi H.M."/>
            <person name="Berlin A."/>
            <person name="Brown A."/>
            <person name="Chapman S.B."/>
            <person name="Chen Z."/>
            <person name="Dunbar C."/>
            <person name="Freedman E."/>
            <person name="Gearin G."/>
            <person name="Goldberg J."/>
            <person name="Griggs A."/>
            <person name="Gujja S."/>
            <person name="Heiman D."/>
            <person name="Howarth C."/>
            <person name="Larson L."/>
            <person name="Lui A."/>
            <person name="MacDonald P.J.P."/>
            <person name="Montmayeur A."/>
            <person name="Murphy C."/>
            <person name="Neiman D."/>
            <person name="Pearson M."/>
            <person name="Priest M."/>
            <person name="Roberts A."/>
            <person name="Saif S."/>
            <person name="Shea T."/>
            <person name="Shenoy N."/>
            <person name="Sisk P."/>
            <person name="Stolte C."/>
            <person name="Sykes S."/>
            <person name="Wortman J."/>
            <person name="Nusbaum C."/>
            <person name="Birren B."/>
        </authorList>
    </citation>
    <scope>NUCLEOTIDE SEQUENCE [LARGE SCALE GENOMIC DNA]</scope>
    <source>
        <strain evidence="1">54008</strain>
    </source>
</reference>
<gene>
    <name evidence="1" type="ORF">FOPG_09138</name>
</gene>
<organism evidence="1">
    <name type="scientific">Fusarium oxysporum f. sp. conglutinans race 2 54008</name>
    <dbReference type="NCBI Taxonomy" id="1089457"/>
    <lineage>
        <taxon>Eukaryota</taxon>
        <taxon>Fungi</taxon>
        <taxon>Dikarya</taxon>
        <taxon>Ascomycota</taxon>
        <taxon>Pezizomycotina</taxon>
        <taxon>Sordariomycetes</taxon>
        <taxon>Hypocreomycetidae</taxon>
        <taxon>Hypocreales</taxon>
        <taxon>Nectriaceae</taxon>
        <taxon>Fusarium</taxon>
        <taxon>Fusarium oxysporum species complex</taxon>
    </lineage>
</organism>
<dbReference type="HOGENOM" id="CLU_2638178_0_0_1"/>
<dbReference type="AlphaFoldDB" id="X0HHJ0"/>
<name>X0HHJ0_FUSOX</name>
<accession>X0HHJ0</accession>